<organism evidence="2 3">
    <name type="scientific">Eubacterium ventriosum</name>
    <dbReference type="NCBI Taxonomy" id="39496"/>
    <lineage>
        <taxon>Bacteria</taxon>
        <taxon>Bacillati</taxon>
        <taxon>Bacillota</taxon>
        <taxon>Clostridia</taxon>
        <taxon>Eubacteriales</taxon>
        <taxon>Eubacteriaceae</taxon>
        <taxon>Eubacterium</taxon>
    </lineage>
</organism>
<dbReference type="GeneID" id="66466002"/>
<dbReference type="InterPro" id="IPR046348">
    <property type="entry name" value="SIS_dom_sf"/>
</dbReference>
<dbReference type="Pfam" id="PF01380">
    <property type="entry name" value="SIS"/>
    <property type="match status" value="1"/>
</dbReference>
<evidence type="ECO:0000313" key="2">
    <source>
        <dbReference type="EMBL" id="RHL48210.1"/>
    </source>
</evidence>
<dbReference type="InterPro" id="IPR035490">
    <property type="entry name" value="GlmS/FrlB_SIS"/>
</dbReference>
<dbReference type="GO" id="GO:0006047">
    <property type="term" value="P:UDP-N-acetylglucosamine metabolic process"/>
    <property type="evidence" value="ECO:0007669"/>
    <property type="project" value="TreeGrafter"/>
</dbReference>
<sequence length="338" mass="39481">MSLRNFDAEKYLKEGAQSYGKRKEIEELVDKLSKTDYDNVVLLGIGGTWAEWYPVVEVAKYYSDLPIYLENAGEFLVKKNKKYVSEKSLVFTSSASGNTKEIVKAVEMCKDLGIDVYGFTKDETTPLAKLLTDPIYNPCGDCEDSYLLYYFVILRLLFNRGEFPKYERWADQMAGIHKNLLRIREEFEPRAAEVARKYAHEPYTMFTGSGVLWGETYLFTMCILEEMQWVRTKAVTSADFFHGPLELVDDRVPVFVIKGEDEYRELDERVERFAKKHTKKCEVFDTKDFVLEGIDDEFRVICSPMIITAILTERLAAHYELNTGHSLEFRRYYRQFEY</sequence>
<dbReference type="AlphaFoldDB" id="A0A415LI33"/>
<dbReference type="SUPFAM" id="SSF53697">
    <property type="entry name" value="SIS domain"/>
    <property type="match status" value="1"/>
</dbReference>
<dbReference type="InterPro" id="IPR001347">
    <property type="entry name" value="SIS_dom"/>
</dbReference>
<protein>
    <submittedName>
        <fullName evidence="2">SIS domain-containing protein</fullName>
    </submittedName>
</protein>
<dbReference type="GO" id="GO:0006487">
    <property type="term" value="P:protein N-linked glycosylation"/>
    <property type="evidence" value="ECO:0007669"/>
    <property type="project" value="TreeGrafter"/>
</dbReference>
<dbReference type="CDD" id="cd05710">
    <property type="entry name" value="SIS_1"/>
    <property type="match status" value="1"/>
</dbReference>
<proteinExistence type="predicted"/>
<feature type="domain" description="SIS" evidence="1">
    <location>
        <begin position="28"/>
        <end position="162"/>
    </location>
</feature>
<dbReference type="Gene3D" id="3.40.50.10490">
    <property type="entry name" value="Glucose-6-phosphate isomerase like protein, domain 1"/>
    <property type="match status" value="2"/>
</dbReference>
<reference evidence="2 3" key="1">
    <citation type="submission" date="2018-08" db="EMBL/GenBank/DDBJ databases">
        <title>A genome reference for cultivated species of the human gut microbiota.</title>
        <authorList>
            <person name="Zou Y."/>
            <person name="Xue W."/>
            <person name="Luo G."/>
        </authorList>
    </citation>
    <scope>NUCLEOTIDE SEQUENCE [LARGE SCALE GENOMIC DNA]</scope>
    <source>
        <strain evidence="2 3">AF37-4</strain>
    </source>
</reference>
<dbReference type="RefSeq" id="WP_117901433.1">
    <property type="nucleotide sequence ID" value="NZ_CABJDQ010000001.1"/>
</dbReference>
<name>A0A415LI33_9FIRM</name>
<comment type="caution">
    <text evidence="2">The sequence shown here is derived from an EMBL/GenBank/DDBJ whole genome shotgun (WGS) entry which is preliminary data.</text>
</comment>
<evidence type="ECO:0000259" key="1">
    <source>
        <dbReference type="PROSITE" id="PS51464"/>
    </source>
</evidence>
<dbReference type="PANTHER" id="PTHR10937:SF14">
    <property type="entry name" value="FRUCTOSELYSINE 6-PHOSPHATE DEGLYCASE"/>
    <property type="match status" value="1"/>
</dbReference>
<dbReference type="Proteomes" id="UP000283314">
    <property type="component" value="Unassembled WGS sequence"/>
</dbReference>
<dbReference type="InterPro" id="IPR024713">
    <property type="entry name" value="Fructosamine_deglycase_FrlB"/>
</dbReference>
<dbReference type="PANTHER" id="PTHR10937">
    <property type="entry name" value="GLUCOSAMINE--FRUCTOSE-6-PHOSPHATE AMINOTRANSFERASE, ISOMERIZING"/>
    <property type="match status" value="1"/>
</dbReference>
<dbReference type="CDD" id="cd05009">
    <property type="entry name" value="SIS_GlmS_GlmD_2"/>
    <property type="match status" value="1"/>
</dbReference>
<evidence type="ECO:0000313" key="3">
    <source>
        <dbReference type="Proteomes" id="UP000283314"/>
    </source>
</evidence>
<dbReference type="EMBL" id="QROT01000001">
    <property type="protein sequence ID" value="RHL48210.1"/>
    <property type="molecule type" value="Genomic_DNA"/>
</dbReference>
<dbReference type="GO" id="GO:0097367">
    <property type="term" value="F:carbohydrate derivative binding"/>
    <property type="evidence" value="ECO:0007669"/>
    <property type="project" value="InterPro"/>
</dbReference>
<dbReference type="PROSITE" id="PS51464">
    <property type="entry name" value="SIS"/>
    <property type="match status" value="1"/>
</dbReference>
<dbReference type="PIRSF" id="PIRSF009290">
    <property type="entry name" value="FrlB"/>
    <property type="match status" value="1"/>
</dbReference>
<accession>A0A415LI33</accession>
<dbReference type="GO" id="GO:0004360">
    <property type="term" value="F:glutamine-fructose-6-phosphate transaminase (isomerizing) activity"/>
    <property type="evidence" value="ECO:0007669"/>
    <property type="project" value="TreeGrafter"/>
</dbReference>
<dbReference type="InterPro" id="IPR035488">
    <property type="entry name" value="FrlB_SIS"/>
</dbReference>
<dbReference type="GO" id="GO:0006002">
    <property type="term" value="P:fructose 6-phosphate metabolic process"/>
    <property type="evidence" value="ECO:0007669"/>
    <property type="project" value="TreeGrafter"/>
</dbReference>
<gene>
    <name evidence="2" type="ORF">DW018_01995</name>
</gene>